<evidence type="ECO:0000313" key="2">
    <source>
        <dbReference type="Proteomes" id="UP000000765"/>
    </source>
</evidence>
<dbReference type="AlphaFoldDB" id="A0PLU4"/>
<dbReference type="Proteomes" id="UP000000765">
    <property type="component" value="Chromosome"/>
</dbReference>
<name>A0PLU4_MYCUA</name>
<dbReference type="RefSeq" id="WP_011738938.1">
    <property type="nucleotide sequence ID" value="NC_008611.1"/>
</dbReference>
<sequence length="111" mass="11743">MYAACRLQAAVDSQGHPFLFDLQNLRGHGTGVGCSNMGDGRRLVGLQALPDPDNNGRWTVRRTEVDLDGTLATIGPSDTLTADSARDSIVTSAQTISCGNLTIDQDGVQEP</sequence>
<dbReference type="EMBL" id="CP000325">
    <property type="protein sequence ID" value="ABL03313.1"/>
    <property type="molecule type" value="Genomic_DNA"/>
</dbReference>
<accession>A0PLU4</accession>
<reference evidence="1 2" key="1">
    <citation type="journal article" date="2007" name="Genome Res.">
        <title>Reductive evolution and niche adaptation inferred from the genome of Mycobacterium ulcerans, the causative agent of Buruli ulcer.</title>
        <authorList>
            <person name="Stinear T.P."/>
            <person name="Seemann T."/>
            <person name="Pidot S."/>
            <person name="Frigui W."/>
            <person name="Reysset G."/>
            <person name="Garnier T."/>
            <person name="Meurice G."/>
            <person name="Simon D."/>
            <person name="Bouchier C."/>
            <person name="Ma L."/>
            <person name="Tichit M."/>
            <person name="Porter J.L."/>
            <person name="Ryan J."/>
            <person name="Johnson P.D."/>
            <person name="Davies J.K."/>
            <person name="Jenkin G.A."/>
            <person name="Small P.L."/>
            <person name="Jones L.M."/>
            <person name="Tekaia F."/>
            <person name="Laval F."/>
            <person name="Daffe M."/>
            <person name="Parkhill J."/>
            <person name="Cole S.T."/>
        </authorList>
    </citation>
    <scope>NUCLEOTIDE SEQUENCE [LARGE SCALE GENOMIC DNA]</scope>
    <source>
        <strain evidence="1 2">Agy99</strain>
    </source>
</reference>
<protein>
    <submittedName>
        <fullName evidence="1">Uncharacterized protein</fullName>
    </submittedName>
</protein>
<organism evidence="1 2">
    <name type="scientific">Mycobacterium ulcerans (strain Agy99)</name>
    <dbReference type="NCBI Taxonomy" id="362242"/>
    <lineage>
        <taxon>Bacteria</taxon>
        <taxon>Bacillati</taxon>
        <taxon>Actinomycetota</taxon>
        <taxon>Actinomycetes</taxon>
        <taxon>Mycobacteriales</taxon>
        <taxon>Mycobacteriaceae</taxon>
        <taxon>Mycobacterium</taxon>
        <taxon>Mycobacterium ulcerans group</taxon>
    </lineage>
</organism>
<proteinExistence type="predicted"/>
<dbReference type="eggNOG" id="ENOG502ZR26">
    <property type="taxonomic scope" value="Bacteria"/>
</dbReference>
<dbReference type="HOGENOM" id="CLU_2155603_0_0_11"/>
<evidence type="ECO:0000313" key="1">
    <source>
        <dbReference type="EMBL" id="ABL03313.1"/>
    </source>
</evidence>
<gene>
    <name evidence="1" type="ordered locus">MUL_0649</name>
</gene>
<dbReference type="KEGG" id="mul:MUL_0649"/>